<protein>
    <submittedName>
        <fullName evidence="8">MCE family protein</fullName>
    </submittedName>
</protein>
<comment type="subcellular location">
    <subcellularLocation>
        <location evidence="1">Cell inner membrane</location>
    </subcellularLocation>
</comment>
<comment type="caution">
    <text evidence="8">The sequence shown here is derived from an EMBL/GenBank/DDBJ whole genome shotgun (WGS) entry which is preliminary data.</text>
</comment>
<organism evidence="8 9">
    <name type="scientific">Pseudomonas aeruginosa</name>
    <dbReference type="NCBI Taxonomy" id="287"/>
    <lineage>
        <taxon>Bacteria</taxon>
        <taxon>Pseudomonadati</taxon>
        <taxon>Pseudomonadota</taxon>
        <taxon>Gammaproteobacteria</taxon>
        <taxon>Pseudomonadales</taxon>
        <taxon>Pseudomonadaceae</taxon>
        <taxon>Pseudomonas</taxon>
    </lineage>
</organism>
<accession>A0A241XE40</accession>
<gene>
    <name evidence="8" type="ORF">CAZ10_38720</name>
</gene>
<keyword evidence="3" id="KW-0997">Cell inner membrane</keyword>
<evidence type="ECO:0000256" key="3">
    <source>
        <dbReference type="ARBA" id="ARBA00022519"/>
    </source>
</evidence>
<dbReference type="GO" id="GO:0005886">
    <property type="term" value="C:plasma membrane"/>
    <property type="evidence" value="ECO:0007669"/>
    <property type="project" value="UniProtKB-SubCell"/>
</dbReference>
<keyword evidence="5" id="KW-1133">Transmembrane helix</keyword>
<proteinExistence type="predicted"/>
<dbReference type="RefSeq" id="WP_019416430.1">
    <property type="nucleotide sequence ID" value="NZ_CADCYC010000055.1"/>
</dbReference>
<dbReference type="Proteomes" id="UP000194857">
    <property type="component" value="Unassembled WGS sequence"/>
</dbReference>
<keyword evidence="4" id="KW-0812">Transmembrane</keyword>
<evidence type="ECO:0000256" key="2">
    <source>
        <dbReference type="ARBA" id="ARBA00022475"/>
    </source>
</evidence>
<feature type="non-terminal residue" evidence="8">
    <location>
        <position position="1"/>
    </location>
</feature>
<dbReference type="PANTHER" id="PTHR30462">
    <property type="entry name" value="INTERMEMBRANE TRANSPORT PROTEIN PQIB-RELATED"/>
    <property type="match status" value="1"/>
</dbReference>
<feature type="domain" description="Mce/MlaD" evidence="7">
    <location>
        <begin position="316"/>
        <end position="376"/>
    </location>
</feature>
<evidence type="ECO:0000313" key="9">
    <source>
        <dbReference type="Proteomes" id="UP000194857"/>
    </source>
</evidence>
<evidence type="ECO:0000256" key="5">
    <source>
        <dbReference type="ARBA" id="ARBA00022989"/>
    </source>
</evidence>
<dbReference type="AlphaFoldDB" id="A0A241XE40"/>
<evidence type="ECO:0000256" key="1">
    <source>
        <dbReference type="ARBA" id="ARBA00004533"/>
    </source>
</evidence>
<feature type="non-terminal residue" evidence="8">
    <location>
        <position position="438"/>
    </location>
</feature>
<dbReference type="EMBL" id="NFFZ01000108">
    <property type="protein sequence ID" value="OTI50094.1"/>
    <property type="molecule type" value="Genomic_DNA"/>
</dbReference>
<dbReference type="InterPro" id="IPR051800">
    <property type="entry name" value="PqiA-PqiB_transport"/>
</dbReference>
<dbReference type="InterPro" id="IPR003399">
    <property type="entry name" value="Mce/MlaD"/>
</dbReference>
<keyword evidence="6" id="KW-0472">Membrane</keyword>
<evidence type="ECO:0000313" key="8">
    <source>
        <dbReference type="EMBL" id="OTI50094.1"/>
    </source>
</evidence>
<evidence type="ECO:0000256" key="6">
    <source>
        <dbReference type="ARBA" id="ARBA00023136"/>
    </source>
</evidence>
<dbReference type="PANTHER" id="PTHR30462:SF0">
    <property type="entry name" value="INTERMEMBRANE TRANSPORT PROTEIN YEBT"/>
    <property type="match status" value="1"/>
</dbReference>
<sequence length="438" mass="47420">KDYSSATADLAMDPRVEDMLLEGTEFWTVKPSISLAGITGLEALVKGNYIDVRFAKSGAPSREFTIRPKAPPLNTDAPGLHLVLTSDKLGSIDIGAPILYRQVRVGSVQSYQLSRDRQRVVVGVHIEPEYAHLVNTSTRFWNSSGITLTGNLSGVQVKSESLQTLITGGISFDTLDPKAPTVTKVRRFTLFDSEEAAMARGVEIQLSIDNADGLREGTPIRFKGLDIGKIESVELNPDLSGVLMKARLTSAGERVARSGTRFWVVRPALGLLRTENLGTLVSGPYIEALPSSTPGERQARFQTLAEAPNLLGRENGLRLTLSAPRKGSIKPGNLVTYRQIPVGKVVDLALGEQADRVLISILIEPRYVPLVRTGSRFWNASGFGVDASLFKGLSLRTESMEALMEGGIAFATPNNAQMGEPAKPGQTFALFDSANDEW</sequence>
<dbReference type="Pfam" id="PF02470">
    <property type="entry name" value="MlaD"/>
    <property type="match status" value="3"/>
</dbReference>
<evidence type="ECO:0000256" key="4">
    <source>
        <dbReference type="ARBA" id="ARBA00022692"/>
    </source>
</evidence>
<name>A0A241XE40_PSEAI</name>
<feature type="domain" description="Mce/MlaD" evidence="7">
    <location>
        <begin position="200"/>
        <end position="289"/>
    </location>
</feature>
<reference evidence="9" key="1">
    <citation type="submission" date="2017-05" db="EMBL/GenBank/DDBJ databases">
        <authorList>
            <person name="Giani T."/>
            <person name="Arena F."/>
            <person name="Pollini S."/>
            <person name="Di Pilato V."/>
            <person name="D'Andrea M.M."/>
            <person name="Henrici De Angelis L."/>
            <person name="Bassetti M."/>
            <person name="Rossolini G.M."/>
        </authorList>
    </citation>
    <scope>NUCLEOTIDE SEQUENCE [LARGE SCALE GENOMIC DNA]</scope>
    <source>
        <strain evidence="9">S567_C10_BS</strain>
    </source>
</reference>
<feature type="domain" description="Mce/MlaD" evidence="7">
    <location>
        <begin position="79"/>
        <end position="142"/>
    </location>
</feature>
<keyword evidence="2" id="KW-1003">Cell membrane</keyword>
<evidence type="ECO:0000259" key="7">
    <source>
        <dbReference type="Pfam" id="PF02470"/>
    </source>
</evidence>